<comment type="caution">
    <text evidence="2">The sequence shown here is derived from an EMBL/GenBank/DDBJ whole genome shotgun (WGS) entry which is preliminary data.</text>
</comment>
<dbReference type="GO" id="GO:0036038">
    <property type="term" value="C:MKS complex"/>
    <property type="evidence" value="ECO:0007669"/>
    <property type="project" value="InterPro"/>
</dbReference>
<keyword evidence="3" id="KW-1185">Reference proteome</keyword>
<gene>
    <name evidence="2" type="ORF">BCR44DRAFT_1457328</name>
</gene>
<evidence type="ECO:0000256" key="1">
    <source>
        <dbReference type="SAM" id="Phobius"/>
    </source>
</evidence>
<evidence type="ECO:0000313" key="3">
    <source>
        <dbReference type="Proteomes" id="UP000193411"/>
    </source>
</evidence>
<protein>
    <submittedName>
        <fullName evidence="2">Transmembrane protein 67-domain-containing protein</fullName>
    </submittedName>
</protein>
<dbReference type="Proteomes" id="UP000193411">
    <property type="component" value="Unassembled WGS sequence"/>
</dbReference>
<name>A0A1Y2I498_9FUNG</name>
<dbReference type="AlphaFoldDB" id="A0A1Y2I498"/>
<dbReference type="GO" id="GO:0060271">
    <property type="term" value="P:cilium assembly"/>
    <property type="evidence" value="ECO:0007669"/>
    <property type="project" value="InterPro"/>
</dbReference>
<reference evidence="2 3" key="1">
    <citation type="submission" date="2016-07" db="EMBL/GenBank/DDBJ databases">
        <title>Pervasive Adenine N6-methylation of Active Genes in Fungi.</title>
        <authorList>
            <consortium name="DOE Joint Genome Institute"/>
            <person name="Mondo S.J."/>
            <person name="Dannebaum R.O."/>
            <person name="Kuo R.C."/>
            <person name="Labutti K."/>
            <person name="Haridas S."/>
            <person name="Kuo A."/>
            <person name="Salamov A."/>
            <person name="Ahrendt S.R."/>
            <person name="Lipzen A."/>
            <person name="Sullivan W."/>
            <person name="Andreopoulos W.B."/>
            <person name="Clum A."/>
            <person name="Lindquist E."/>
            <person name="Daum C."/>
            <person name="Ramamoorthy G.K."/>
            <person name="Gryganskyi A."/>
            <person name="Culley D."/>
            <person name="Magnuson J.K."/>
            <person name="James T.Y."/>
            <person name="O'Malley M.A."/>
            <person name="Stajich J.E."/>
            <person name="Spatafora J.W."/>
            <person name="Visel A."/>
            <person name="Grigoriev I.V."/>
        </authorList>
    </citation>
    <scope>NUCLEOTIDE SEQUENCE [LARGE SCALE GENOMIC DNA]</scope>
    <source>
        <strain evidence="2 3">PL171</strain>
    </source>
</reference>
<feature type="transmembrane region" description="Helical" evidence="1">
    <location>
        <begin position="362"/>
        <end position="380"/>
    </location>
</feature>
<keyword evidence="1" id="KW-1133">Transmembrane helix</keyword>
<sequence>MQAVYANHEILSVNVSAATSGVVNQQLISSPLLAATFLPSLYQCSQGNPAPQGVSPTACQRVANLCALAYGDPAHPICIAYLTSLLAQAPPSSLPAKDSRVTLGSAYSTTGAINVTIASYWLNGTIDSVQPWASWLSGVCGDVASSITSTSSSNPLSLIAGVGSMARCSLSMAKSANRIFEAYLIDLTGYHWPIPIFVAKGSRTRRFFFVTRVATSVALSFPMLGAESYGLPHISITHKESALSTTTPTFAPLVTTVEYILDTHSFWDMFHIGAPVASVMVGAIWLARVSSPSRQHVNLADPWSAIQMLDLLLEMIAPGTALATGVIMVYVWVFYTFQGGAAGGKWFMWLPGPLDEKSFRDAVLAALVLQAVHIAVVLYAQVVRTRVYLIDWEKPVKDGSPVSTWRAVHAARKYIETAGYARSIAGWACLLAALVPIKSDSWFLACAEHTLVILGLWCGIYMLRTLLIEPYFSNPPLEFVDFLSIVNISVLILAPNSDPCAYYLHGRSVFPVTDTDMSTVQANLKREATDAVSRRGLTNTDDVLFTVKPSMGLVKALDTIENVFAADMLSNPLGSPTSPAQTGGGQDTDPLLLLGQRGAACTQGGSCHRFKYRYSG</sequence>
<dbReference type="PANTHER" id="PTHR21274">
    <property type="entry name" value="MECKELIN"/>
    <property type="match status" value="1"/>
</dbReference>
<dbReference type="Pfam" id="PF09773">
    <property type="entry name" value="Meckelin"/>
    <property type="match status" value="2"/>
</dbReference>
<feature type="transmembrane region" description="Helical" evidence="1">
    <location>
        <begin position="207"/>
        <end position="225"/>
    </location>
</feature>
<feature type="transmembrane region" description="Helical" evidence="1">
    <location>
        <begin position="442"/>
        <end position="463"/>
    </location>
</feature>
<keyword evidence="1" id="KW-0472">Membrane</keyword>
<keyword evidence="1 2" id="KW-0812">Transmembrane</keyword>
<dbReference type="EMBL" id="MCFL01000002">
    <property type="protein sequence ID" value="ORZ40771.1"/>
    <property type="molecule type" value="Genomic_DNA"/>
</dbReference>
<dbReference type="PANTHER" id="PTHR21274:SF0">
    <property type="entry name" value="MECKELIN"/>
    <property type="match status" value="1"/>
</dbReference>
<feature type="transmembrane region" description="Helical" evidence="1">
    <location>
        <begin position="311"/>
        <end position="335"/>
    </location>
</feature>
<dbReference type="OrthoDB" id="5565519at2759"/>
<proteinExistence type="predicted"/>
<evidence type="ECO:0000313" key="2">
    <source>
        <dbReference type="EMBL" id="ORZ40771.1"/>
    </source>
</evidence>
<organism evidence="2 3">
    <name type="scientific">Catenaria anguillulae PL171</name>
    <dbReference type="NCBI Taxonomy" id="765915"/>
    <lineage>
        <taxon>Eukaryota</taxon>
        <taxon>Fungi</taxon>
        <taxon>Fungi incertae sedis</taxon>
        <taxon>Blastocladiomycota</taxon>
        <taxon>Blastocladiomycetes</taxon>
        <taxon>Blastocladiales</taxon>
        <taxon>Catenariaceae</taxon>
        <taxon>Catenaria</taxon>
    </lineage>
</organism>
<feature type="transmembrane region" description="Helical" evidence="1">
    <location>
        <begin position="269"/>
        <end position="290"/>
    </location>
</feature>
<feature type="transmembrane region" description="Helical" evidence="1">
    <location>
        <begin position="419"/>
        <end position="436"/>
    </location>
</feature>
<accession>A0A1Y2I498</accession>
<dbReference type="STRING" id="765915.A0A1Y2I498"/>
<dbReference type="InterPro" id="IPR019170">
    <property type="entry name" value="Meckelin"/>
</dbReference>